<dbReference type="InterPro" id="IPR044855">
    <property type="entry name" value="CoA-Trfase_III_dom3_sf"/>
</dbReference>
<dbReference type="InterPro" id="IPR003673">
    <property type="entry name" value="CoA-Trfase_fam_III"/>
</dbReference>
<dbReference type="InterPro" id="IPR023606">
    <property type="entry name" value="CoA-Trfase_III_dom_1_sf"/>
</dbReference>
<keyword evidence="3" id="KW-1185">Reference proteome</keyword>
<dbReference type="PANTHER" id="PTHR48228:SF5">
    <property type="entry name" value="ALPHA-METHYLACYL-COA RACEMASE"/>
    <property type="match status" value="1"/>
</dbReference>
<feature type="region of interest" description="Disordered" evidence="1">
    <location>
        <begin position="40"/>
        <end position="63"/>
    </location>
</feature>
<dbReference type="InterPro" id="IPR050509">
    <property type="entry name" value="CoA-transferase_III"/>
</dbReference>
<accession>A0A1S1QRC6</accession>
<protein>
    <submittedName>
        <fullName evidence="2">Carnitine dehydratase</fullName>
    </submittedName>
</protein>
<evidence type="ECO:0000313" key="2">
    <source>
        <dbReference type="EMBL" id="OHV36530.1"/>
    </source>
</evidence>
<organism evidence="2 3">
    <name type="scientific">Parafrankia colletiae</name>
    <dbReference type="NCBI Taxonomy" id="573497"/>
    <lineage>
        <taxon>Bacteria</taxon>
        <taxon>Bacillati</taxon>
        <taxon>Actinomycetota</taxon>
        <taxon>Actinomycetes</taxon>
        <taxon>Frankiales</taxon>
        <taxon>Frankiaceae</taxon>
        <taxon>Parafrankia</taxon>
    </lineage>
</organism>
<proteinExistence type="predicted"/>
<sequence length="375" mass="39193">MPFPLRGIRVLDLSRSFPGGYCTRLLADLGAEVVKLEEPGVGDPLRGPTGTSPTHVGLNHGKRSVTLDTRSKAGLEVLRRLVASADAVVDSARPGAREAAGFAYAQAAEVNPRLVWASLSSFGLDGPYAGRAGHEITFLGHSGALTAIAEQLPWMPQTPIAAPLAGAVAAMVVSASLARAAHTGVGSFVDVSLDDVATWMLSGTPGRFSGTESDMGWAAGRRLYRCADGRWVTVAAAEPRTWRALCRVLGAEDLVERLRAGEDEQVAMAERFEKVFVTRPAAAWVASDPEATIGVVNEGPDLVDDQHAAARGTLVDVAGTLVPAAPFRFGDDEGQRLPTPPPAAPPVLGGDTDDVLRAAGVGDEELARLRADGTI</sequence>
<dbReference type="PANTHER" id="PTHR48228">
    <property type="entry name" value="SUCCINYL-COA--D-CITRAMALATE COA-TRANSFERASE"/>
    <property type="match status" value="1"/>
</dbReference>
<dbReference type="OrthoDB" id="4251672at2"/>
<dbReference type="EMBL" id="MBLM01000116">
    <property type="protein sequence ID" value="OHV36530.1"/>
    <property type="molecule type" value="Genomic_DNA"/>
</dbReference>
<reference evidence="3" key="1">
    <citation type="submission" date="2016-07" db="EMBL/GenBank/DDBJ databases">
        <title>Sequence Frankia sp. strain CcI1.17.</title>
        <authorList>
            <person name="Ghodhbane-Gtari F."/>
            <person name="Swanson E."/>
            <person name="Gueddou A."/>
            <person name="Morris K."/>
            <person name="Hezbri K."/>
            <person name="Ktari A."/>
            <person name="Nouioui I."/>
            <person name="Abebe-Akele F."/>
            <person name="Simpson S."/>
            <person name="Thomas K."/>
            <person name="Gtari M."/>
            <person name="Tisa L.S."/>
            <person name="Hurst S."/>
        </authorList>
    </citation>
    <scope>NUCLEOTIDE SEQUENCE [LARGE SCALE GENOMIC DNA]</scope>
    <source>
        <strain evidence="3">Cc1.17</strain>
    </source>
</reference>
<dbReference type="RefSeq" id="WP_071084840.1">
    <property type="nucleotide sequence ID" value="NZ_MBLM01000116.1"/>
</dbReference>
<dbReference type="AlphaFoldDB" id="A0A1S1QRC6"/>
<evidence type="ECO:0000313" key="3">
    <source>
        <dbReference type="Proteomes" id="UP000179627"/>
    </source>
</evidence>
<dbReference type="GO" id="GO:0003824">
    <property type="term" value="F:catalytic activity"/>
    <property type="evidence" value="ECO:0007669"/>
    <property type="project" value="InterPro"/>
</dbReference>
<dbReference type="Gene3D" id="3.40.50.10540">
    <property type="entry name" value="Crotonobetainyl-coa:carnitine coa-transferase, domain 1"/>
    <property type="match status" value="1"/>
</dbReference>
<dbReference type="Proteomes" id="UP000179627">
    <property type="component" value="Unassembled WGS sequence"/>
</dbReference>
<dbReference type="Pfam" id="PF02515">
    <property type="entry name" value="CoA_transf_3"/>
    <property type="match status" value="1"/>
</dbReference>
<dbReference type="SUPFAM" id="SSF89796">
    <property type="entry name" value="CoA-transferase family III (CaiB/BaiF)"/>
    <property type="match status" value="1"/>
</dbReference>
<feature type="region of interest" description="Disordered" evidence="1">
    <location>
        <begin position="329"/>
        <end position="349"/>
    </location>
</feature>
<dbReference type="Gene3D" id="3.30.1540.10">
    <property type="entry name" value="formyl-coa transferase, domain 3"/>
    <property type="match status" value="1"/>
</dbReference>
<gene>
    <name evidence="2" type="ORF">CC117_17810</name>
</gene>
<comment type="caution">
    <text evidence="2">The sequence shown here is derived from an EMBL/GenBank/DDBJ whole genome shotgun (WGS) entry which is preliminary data.</text>
</comment>
<evidence type="ECO:0000256" key="1">
    <source>
        <dbReference type="SAM" id="MobiDB-lite"/>
    </source>
</evidence>
<name>A0A1S1QRC6_9ACTN</name>